<comment type="function">
    <text evidence="7">Plays a role in the regulation of phosphate uptake.</text>
</comment>
<accession>A0A841I2K4</accession>
<dbReference type="AlphaFoldDB" id="A0A841I2K4"/>
<reference evidence="9 10" key="1">
    <citation type="submission" date="2020-08" db="EMBL/GenBank/DDBJ databases">
        <title>Genomic Encyclopedia of Type Strains, Phase IV (KMG-IV): sequencing the most valuable type-strain genomes for metagenomic binning, comparative biology and taxonomic classification.</title>
        <authorList>
            <person name="Goeker M."/>
        </authorList>
    </citation>
    <scope>NUCLEOTIDE SEQUENCE [LARGE SCALE GENOMIC DNA]</scope>
    <source>
        <strain evidence="9 10">DSM 21458</strain>
    </source>
</reference>
<dbReference type="SUPFAM" id="SSF109755">
    <property type="entry name" value="PhoU-like"/>
    <property type="match status" value="1"/>
</dbReference>
<gene>
    <name evidence="9" type="ORF">HNR42_002672</name>
</gene>
<dbReference type="NCBIfam" id="TIGR02135">
    <property type="entry name" value="phoU_full"/>
    <property type="match status" value="1"/>
</dbReference>
<keyword evidence="5 7" id="KW-0963">Cytoplasm</keyword>
<feature type="domain" description="PhoU" evidence="8">
    <location>
        <begin position="127"/>
        <end position="205"/>
    </location>
</feature>
<dbReference type="Proteomes" id="UP000569951">
    <property type="component" value="Unassembled WGS sequence"/>
</dbReference>
<dbReference type="GO" id="GO:0006817">
    <property type="term" value="P:phosphate ion transport"/>
    <property type="evidence" value="ECO:0007669"/>
    <property type="project" value="UniProtKB-KW"/>
</dbReference>
<dbReference type="PANTHER" id="PTHR42930">
    <property type="entry name" value="PHOSPHATE-SPECIFIC TRANSPORT SYSTEM ACCESSORY PROTEIN PHOU"/>
    <property type="match status" value="1"/>
</dbReference>
<evidence type="ECO:0000256" key="6">
    <source>
        <dbReference type="ARBA" id="ARBA00022592"/>
    </source>
</evidence>
<dbReference type="RefSeq" id="WP_183987990.1">
    <property type="nucleotide sequence ID" value="NZ_JACHHG010000010.1"/>
</dbReference>
<dbReference type="GO" id="GO:0030643">
    <property type="term" value="P:intracellular phosphate ion homeostasis"/>
    <property type="evidence" value="ECO:0007669"/>
    <property type="project" value="InterPro"/>
</dbReference>
<dbReference type="Gene3D" id="1.20.58.220">
    <property type="entry name" value="Phosphate transport system protein phou homolog 2, domain 2"/>
    <property type="match status" value="1"/>
</dbReference>
<keyword evidence="10" id="KW-1185">Reference proteome</keyword>
<proteinExistence type="inferred from homology"/>
<evidence type="ECO:0000256" key="2">
    <source>
        <dbReference type="ARBA" id="ARBA00008107"/>
    </source>
</evidence>
<evidence type="ECO:0000256" key="5">
    <source>
        <dbReference type="ARBA" id="ARBA00022490"/>
    </source>
</evidence>
<evidence type="ECO:0000256" key="1">
    <source>
        <dbReference type="ARBA" id="ARBA00004496"/>
    </source>
</evidence>
<dbReference type="GO" id="GO:0045936">
    <property type="term" value="P:negative regulation of phosphate metabolic process"/>
    <property type="evidence" value="ECO:0007669"/>
    <property type="project" value="InterPro"/>
</dbReference>
<dbReference type="PIRSF" id="PIRSF003107">
    <property type="entry name" value="PhoU"/>
    <property type="match status" value="1"/>
</dbReference>
<comment type="subcellular location">
    <subcellularLocation>
        <location evidence="1 7">Cytoplasm</location>
    </subcellularLocation>
</comment>
<evidence type="ECO:0000256" key="3">
    <source>
        <dbReference type="ARBA" id="ARBA00011738"/>
    </source>
</evidence>
<evidence type="ECO:0000313" key="10">
    <source>
        <dbReference type="Proteomes" id="UP000569951"/>
    </source>
</evidence>
<keyword evidence="4 7" id="KW-0813">Transport</keyword>
<dbReference type="Pfam" id="PF01895">
    <property type="entry name" value="PhoU"/>
    <property type="match status" value="2"/>
</dbReference>
<dbReference type="InterPro" id="IPR028366">
    <property type="entry name" value="PhoU"/>
</dbReference>
<dbReference type="InterPro" id="IPR026022">
    <property type="entry name" value="PhoU_dom"/>
</dbReference>
<keyword evidence="6 7" id="KW-0592">Phosphate transport</keyword>
<dbReference type="EMBL" id="JACHHG010000010">
    <property type="protein sequence ID" value="MBB6099234.1"/>
    <property type="molecule type" value="Genomic_DNA"/>
</dbReference>
<feature type="domain" description="PhoU" evidence="8">
    <location>
        <begin position="17"/>
        <end position="103"/>
    </location>
</feature>
<dbReference type="PANTHER" id="PTHR42930:SF3">
    <property type="entry name" value="PHOSPHATE-SPECIFIC TRANSPORT SYSTEM ACCESSORY PROTEIN PHOU"/>
    <property type="match status" value="1"/>
</dbReference>
<name>A0A841I2K4_9DEIO</name>
<dbReference type="GO" id="GO:0005737">
    <property type="term" value="C:cytoplasm"/>
    <property type="evidence" value="ECO:0007669"/>
    <property type="project" value="UniProtKB-SubCell"/>
</dbReference>
<protein>
    <recommendedName>
        <fullName evidence="7">Phosphate-specific transport system accessory protein PhoU</fullName>
    </recommendedName>
</protein>
<dbReference type="InterPro" id="IPR038078">
    <property type="entry name" value="PhoU-like_sf"/>
</dbReference>
<comment type="subunit">
    <text evidence="3 7">Homodimer.</text>
</comment>
<evidence type="ECO:0000256" key="7">
    <source>
        <dbReference type="PIRNR" id="PIRNR003107"/>
    </source>
</evidence>
<comment type="caution">
    <text evidence="9">The sequence shown here is derived from an EMBL/GenBank/DDBJ whole genome shotgun (WGS) entry which is preliminary data.</text>
</comment>
<dbReference type="FunFam" id="1.20.58.220:FF:000004">
    <property type="entry name" value="Phosphate-specific transport system accessory protein PhoU"/>
    <property type="match status" value="1"/>
</dbReference>
<comment type="similarity">
    <text evidence="2 7">Belongs to the PhoU family.</text>
</comment>
<evidence type="ECO:0000256" key="4">
    <source>
        <dbReference type="ARBA" id="ARBA00022448"/>
    </source>
</evidence>
<evidence type="ECO:0000313" key="9">
    <source>
        <dbReference type="EMBL" id="MBB6099234.1"/>
    </source>
</evidence>
<evidence type="ECO:0000259" key="8">
    <source>
        <dbReference type="Pfam" id="PF01895"/>
    </source>
</evidence>
<sequence length="213" mass="24273">MREAFDLTIHDISADFLRMQSLTLEQLTKVRSALQGGTVSNLRERIRSIDLEVDQLEIDLEAHCLRAIARHQPVASDLRFFMLILKSLTDLERIGDYAVHIAGDIEELAGELRGAQTADILPLLTRLTEMLEKLSYAFTEKDVAEAAAIERMDDDVDALYEQLQRAALTRILEDPRSLSSALKLNRMARSLERLGDHIENVAERIRYWLTGQR</sequence>
<organism evidence="9 10">
    <name type="scientific">Deinobacterium chartae</name>
    <dbReference type="NCBI Taxonomy" id="521158"/>
    <lineage>
        <taxon>Bacteria</taxon>
        <taxon>Thermotogati</taxon>
        <taxon>Deinococcota</taxon>
        <taxon>Deinococci</taxon>
        <taxon>Deinococcales</taxon>
        <taxon>Deinococcaceae</taxon>
        <taxon>Deinobacterium</taxon>
    </lineage>
</organism>